<organism evidence="1 2">
    <name type="scientific">Hypothenemus hampei</name>
    <name type="common">Coffee berry borer</name>
    <dbReference type="NCBI Taxonomy" id="57062"/>
    <lineage>
        <taxon>Eukaryota</taxon>
        <taxon>Metazoa</taxon>
        <taxon>Ecdysozoa</taxon>
        <taxon>Arthropoda</taxon>
        <taxon>Hexapoda</taxon>
        <taxon>Insecta</taxon>
        <taxon>Pterygota</taxon>
        <taxon>Neoptera</taxon>
        <taxon>Endopterygota</taxon>
        <taxon>Coleoptera</taxon>
        <taxon>Polyphaga</taxon>
        <taxon>Cucujiformia</taxon>
        <taxon>Curculionidae</taxon>
        <taxon>Scolytinae</taxon>
        <taxon>Hypothenemus</taxon>
    </lineage>
</organism>
<gene>
    <name evidence="1" type="ORF">ABEB36_015603</name>
</gene>
<comment type="caution">
    <text evidence="1">The sequence shown here is derived from an EMBL/GenBank/DDBJ whole genome shotgun (WGS) entry which is preliminary data.</text>
</comment>
<evidence type="ECO:0000313" key="1">
    <source>
        <dbReference type="EMBL" id="KAL1487696.1"/>
    </source>
</evidence>
<dbReference type="AlphaFoldDB" id="A0ABD1E020"/>
<dbReference type="Proteomes" id="UP001566132">
    <property type="component" value="Unassembled WGS sequence"/>
</dbReference>
<evidence type="ECO:0000313" key="2">
    <source>
        <dbReference type="Proteomes" id="UP001566132"/>
    </source>
</evidence>
<keyword evidence="2" id="KW-1185">Reference proteome</keyword>
<reference evidence="1 2" key="1">
    <citation type="submission" date="2024-05" db="EMBL/GenBank/DDBJ databases">
        <title>Genetic variation in Jamaican populations of the coffee berry borer (Hypothenemus hampei).</title>
        <authorList>
            <person name="Errbii M."/>
            <person name="Myrie A."/>
        </authorList>
    </citation>
    <scope>NUCLEOTIDE SEQUENCE [LARGE SCALE GENOMIC DNA]</scope>
    <source>
        <strain evidence="1">JA-Hopewell-2020-01-JO</strain>
        <tissue evidence="1">Whole body</tissue>
    </source>
</reference>
<accession>A0ABD1E020</accession>
<sequence length="275" mass="32896">MTNLNQYFQSDKIILQDVHNRLTDAYKDFLLCYMNNRYVSTTELSSIDPANKTWFLPKNQVYFGINVMSEIKKPIISERQDLLDHFFERCQQFYSVLCVEIKKRYDFDNFILSKIHIFSPKKALCHQTHEQYSSLCDILAKTKRFHDTIDEQLIDDEWRLLRTINSVQIHQKKLKLMLQMILIFFGENCLHMKMKLEALFFIICRASRLFPLENSRLPRPLRFLTFPPFLLLFLSLWPEVITHFRPLSQPPHYSPPSELPKRTNLRCGVWVDDLQ</sequence>
<protein>
    <submittedName>
        <fullName evidence="1">Uncharacterized protein</fullName>
    </submittedName>
</protein>
<dbReference type="EMBL" id="JBDJPC010000020">
    <property type="protein sequence ID" value="KAL1487696.1"/>
    <property type="molecule type" value="Genomic_DNA"/>
</dbReference>
<proteinExistence type="predicted"/>
<name>A0ABD1E020_HYPHA</name>